<reference evidence="4" key="1">
    <citation type="submission" date="2007-08" db="EMBL/GenBank/DDBJ databases">
        <authorList>
            <person name="Gloeckner G."/>
            <person name="Nowack E."/>
            <person name="Melkonian M."/>
        </authorList>
    </citation>
    <scope>NUCLEOTIDE SEQUENCE</scope>
</reference>
<dbReference type="CDD" id="cd00003">
    <property type="entry name" value="PNPsynthase"/>
    <property type="match status" value="1"/>
</dbReference>
<dbReference type="SUPFAM" id="SSF63892">
    <property type="entry name" value="Pyridoxine 5'-phosphate synthase"/>
    <property type="match status" value="1"/>
</dbReference>
<dbReference type="GO" id="GO:0005829">
    <property type="term" value="C:cytosol"/>
    <property type="evidence" value="ECO:0007669"/>
    <property type="project" value="TreeGrafter"/>
</dbReference>
<protein>
    <submittedName>
        <fullName evidence="4">Pyridoxal phosphate biosynthetic protein</fullName>
    </submittedName>
</protein>
<dbReference type="Pfam" id="PF03740">
    <property type="entry name" value="PdxJ"/>
    <property type="match status" value="1"/>
</dbReference>
<evidence type="ECO:0000256" key="3">
    <source>
        <dbReference type="ARBA" id="ARBA00023096"/>
    </source>
</evidence>
<dbReference type="HAMAP" id="MF_00279">
    <property type="entry name" value="PdxJ"/>
    <property type="match status" value="1"/>
</dbReference>
<dbReference type="Gene3D" id="3.20.20.70">
    <property type="entry name" value="Aldolase class I"/>
    <property type="match status" value="1"/>
</dbReference>
<accession>B1X5M1</accession>
<dbReference type="EMBL" id="CP000815">
    <property type="protein sequence ID" value="ACB43240.1"/>
    <property type="molecule type" value="Genomic_DNA"/>
</dbReference>
<dbReference type="GO" id="GO:0008615">
    <property type="term" value="P:pyridoxine biosynthetic process"/>
    <property type="evidence" value="ECO:0007669"/>
    <property type="project" value="UniProtKB-KW"/>
</dbReference>
<dbReference type="NCBIfam" id="NF003625">
    <property type="entry name" value="PRK05265.1-3"/>
    <property type="match status" value="1"/>
</dbReference>
<reference evidence="4" key="2">
    <citation type="journal article" date="2008" name="Curr. Biol.">
        <title>Chromatophore genome sequence of Paulinella sheds light on acquisition of photosynthesis by eukaryotes.</title>
        <authorList>
            <person name="Nowack E.C.M."/>
            <person name="Melkonian M."/>
            <person name="Gloeckner G."/>
        </authorList>
    </citation>
    <scope>NUCLEOTIDE SEQUENCE [LARGE SCALE GENOMIC DNA]</scope>
</reference>
<dbReference type="GeneID" id="6481825"/>
<geneLocation type="organellar chromatophore" evidence="4"/>
<name>B1X5M1_PAUCH</name>
<keyword evidence="4" id="KW-0934">Plastid</keyword>
<gene>
    <name evidence="4" type="primary">pdxJ</name>
    <name evidence="4" type="ordered locus">PCC_0829</name>
</gene>
<dbReference type="AlphaFoldDB" id="B1X5M1"/>
<keyword evidence="1" id="KW-0963">Cytoplasm</keyword>
<keyword evidence="2" id="KW-0808">Transferase</keyword>
<dbReference type="GO" id="GO:0033856">
    <property type="term" value="F:pyridoxine 5'-phosphate synthase activity"/>
    <property type="evidence" value="ECO:0007669"/>
    <property type="project" value="InterPro"/>
</dbReference>
<dbReference type="NCBIfam" id="TIGR00559">
    <property type="entry name" value="pdxJ"/>
    <property type="match status" value="1"/>
</dbReference>
<evidence type="ECO:0000256" key="2">
    <source>
        <dbReference type="ARBA" id="ARBA00022679"/>
    </source>
</evidence>
<evidence type="ECO:0000313" key="4">
    <source>
        <dbReference type="EMBL" id="ACB43240.1"/>
    </source>
</evidence>
<proteinExistence type="inferred from homology"/>
<dbReference type="InterPro" id="IPR036130">
    <property type="entry name" value="Pyridoxine-5'_phos_synth"/>
</dbReference>
<dbReference type="RefSeq" id="YP_002049450.1">
    <property type="nucleotide sequence ID" value="NC_011087.1"/>
</dbReference>
<dbReference type="NCBIfam" id="NF003627">
    <property type="entry name" value="PRK05265.1-5"/>
    <property type="match status" value="1"/>
</dbReference>
<keyword evidence="3" id="KW-0664">Pyridoxine biosynthesis</keyword>
<dbReference type="PANTHER" id="PTHR30456">
    <property type="entry name" value="PYRIDOXINE 5'-PHOSPHATE SYNTHASE"/>
    <property type="match status" value="1"/>
</dbReference>
<evidence type="ECO:0000256" key="1">
    <source>
        <dbReference type="ARBA" id="ARBA00022490"/>
    </source>
</evidence>
<dbReference type="InterPro" id="IPR004569">
    <property type="entry name" value="PyrdxlP_synth_PdxJ"/>
</dbReference>
<dbReference type="PANTHER" id="PTHR30456:SF0">
    <property type="entry name" value="PYRIDOXINE 5'-PHOSPHATE SYNTHASE"/>
    <property type="match status" value="1"/>
</dbReference>
<sequence>MVGLGVNIDHIANVRQARSTLEPDPVPISLLAEIGGADTITVHLREDRRHIQDRDVALLRAVIRSRLNLEMAATNEMIDIALQIKPDMVTFVPERREEITTEGGLDVVSQKLALCKAVEILHSKGIPVSFFVDPVIQQLETCKMIGAHWVELHTGTYAEAGSKQQALELARLSKSTAIARQLGLRVNAGHGLNYQNVEPVAIIKGMEELNIGHSIVARALVVGIEEAVRQMKALLHNPHCNSLFGSI</sequence>
<organism evidence="4">
    <name type="scientific">Paulinella chromatophora</name>
    <dbReference type="NCBI Taxonomy" id="39717"/>
    <lineage>
        <taxon>Eukaryota</taxon>
        <taxon>Sar</taxon>
        <taxon>Rhizaria</taxon>
        <taxon>Cercozoa</taxon>
        <taxon>Imbricatea</taxon>
        <taxon>Silicofilosea</taxon>
        <taxon>Euglyphida</taxon>
        <taxon>Paulinellidae</taxon>
        <taxon>Paulinella</taxon>
    </lineage>
</organism>
<dbReference type="InterPro" id="IPR013785">
    <property type="entry name" value="Aldolase_TIM"/>
</dbReference>